<dbReference type="PROSITE" id="PS50096">
    <property type="entry name" value="IQ"/>
    <property type="match status" value="1"/>
</dbReference>
<keyword evidence="16" id="KW-0436">Ligase</keyword>
<dbReference type="PANTHER" id="PTHR45700">
    <property type="entry name" value="UBIQUITIN-PROTEIN LIGASE E3C"/>
    <property type="match status" value="1"/>
</dbReference>
<dbReference type="SUPFAM" id="SSF56204">
    <property type="entry name" value="Hect, E3 ligase catalytic domain"/>
    <property type="match status" value="1"/>
</dbReference>
<keyword evidence="17" id="KW-1185">Reference proteome</keyword>
<dbReference type="SMART" id="SM00119">
    <property type="entry name" value="HECTc"/>
    <property type="match status" value="1"/>
</dbReference>
<dbReference type="GO" id="GO:0061630">
    <property type="term" value="F:ubiquitin protein ligase activity"/>
    <property type="evidence" value="ECO:0007669"/>
    <property type="project" value="UniProtKB-EC"/>
</dbReference>
<dbReference type="Pfam" id="PF00632">
    <property type="entry name" value="HECT"/>
    <property type="match status" value="1"/>
</dbReference>
<dbReference type="Gene3D" id="3.90.1750.10">
    <property type="entry name" value="Hect, E3 ligase catalytic domains"/>
    <property type="match status" value="1"/>
</dbReference>
<evidence type="ECO:0000256" key="3">
    <source>
        <dbReference type="ARBA" id="ARBA00012485"/>
    </source>
</evidence>
<dbReference type="Proteomes" id="UP001152320">
    <property type="component" value="Chromosome 6"/>
</dbReference>
<dbReference type="FunFam" id="3.90.1750.10:FF:000014">
    <property type="entry name" value="Putative Ubiquitin-protein ligase E3C"/>
    <property type="match status" value="1"/>
</dbReference>
<evidence type="ECO:0000256" key="5">
    <source>
        <dbReference type="ARBA" id="ARBA00022679"/>
    </source>
</evidence>
<evidence type="ECO:0000256" key="7">
    <source>
        <dbReference type="ARBA" id="ARBA00022843"/>
    </source>
</evidence>
<evidence type="ECO:0000256" key="1">
    <source>
        <dbReference type="ARBA" id="ARBA00000885"/>
    </source>
</evidence>
<reference evidence="16" key="1">
    <citation type="submission" date="2021-10" db="EMBL/GenBank/DDBJ databases">
        <title>Tropical sea cucumber genome reveals ecological adaptation and Cuvierian tubules defense mechanism.</title>
        <authorList>
            <person name="Chen T."/>
        </authorList>
    </citation>
    <scope>NUCLEOTIDE SEQUENCE</scope>
    <source>
        <strain evidence="16">Nanhai2018</strain>
        <tissue evidence="16">Muscle</tissue>
    </source>
</reference>
<dbReference type="Gene3D" id="3.30.2410.10">
    <property type="entry name" value="Hect, E3 ligase catalytic domain"/>
    <property type="match status" value="1"/>
</dbReference>
<evidence type="ECO:0000256" key="13">
    <source>
        <dbReference type="PROSITE-ProRule" id="PRU00104"/>
    </source>
</evidence>
<proteinExistence type="inferred from homology"/>
<dbReference type="GO" id="GO:0006511">
    <property type="term" value="P:ubiquitin-dependent protein catabolic process"/>
    <property type="evidence" value="ECO:0007669"/>
    <property type="project" value="TreeGrafter"/>
</dbReference>
<evidence type="ECO:0000256" key="8">
    <source>
        <dbReference type="ARBA" id="ARBA00061050"/>
    </source>
</evidence>
<evidence type="ECO:0000259" key="15">
    <source>
        <dbReference type="PROSITE" id="PS50237"/>
    </source>
</evidence>
<gene>
    <name evidence="16" type="ORF">HOLleu_14811</name>
</gene>
<dbReference type="InterPro" id="IPR000569">
    <property type="entry name" value="HECT_dom"/>
</dbReference>
<keyword evidence="5" id="KW-0808">Transferase</keyword>
<evidence type="ECO:0000313" key="16">
    <source>
        <dbReference type="EMBL" id="KAJ8040498.1"/>
    </source>
</evidence>
<keyword evidence="4" id="KW-1017">Isopeptide bond</keyword>
<keyword evidence="6 13" id="KW-0833">Ubl conjugation pathway</keyword>
<dbReference type="InterPro" id="IPR044611">
    <property type="entry name" value="E3A/B/C-like"/>
</dbReference>
<comment type="pathway">
    <text evidence="2">Protein modification; protein ubiquitination.</text>
</comment>
<comment type="catalytic activity">
    <reaction evidence="1">
        <text>S-ubiquitinyl-[E2 ubiquitin-conjugating enzyme]-L-cysteine + [acceptor protein]-L-lysine = [E2 ubiquitin-conjugating enzyme]-L-cysteine + N(6)-ubiquitinyl-[acceptor protein]-L-lysine.</text>
        <dbReference type="EC" id="2.3.2.26"/>
    </reaction>
</comment>
<comment type="caution">
    <text evidence="16">The sequence shown here is derived from an EMBL/GenBank/DDBJ whole genome shotgun (WGS) entry which is preliminary data.</text>
</comment>
<feature type="compositionally biased region" description="Basic and acidic residues" evidence="14">
    <location>
        <begin position="1"/>
        <end position="10"/>
    </location>
</feature>
<evidence type="ECO:0000256" key="11">
    <source>
        <dbReference type="ARBA" id="ARBA00077269"/>
    </source>
</evidence>
<protein>
    <recommendedName>
        <fullName evidence="10">Ubiquitin-protein ligase E3C</fullName>
        <ecNumber evidence="3">2.3.2.26</ecNumber>
    </recommendedName>
    <alternativeName>
        <fullName evidence="11">HECT-type ubiquitin transferase E3C</fullName>
    </alternativeName>
    <alternativeName>
        <fullName evidence="12">RTA-associated ubiquitin ligase</fullName>
    </alternativeName>
</protein>
<dbReference type="CDD" id="cd00078">
    <property type="entry name" value="HECTc"/>
    <property type="match status" value="1"/>
</dbReference>
<dbReference type="AlphaFoldDB" id="A0A9Q1HCN3"/>
<evidence type="ECO:0000256" key="6">
    <source>
        <dbReference type="ARBA" id="ARBA00022786"/>
    </source>
</evidence>
<keyword evidence="7" id="KW-0832">Ubl conjugation</keyword>
<comment type="subunit">
    <text evidence="9">Interacts with 26S proteasomes. Interacts (via the HECT domain) with UBE2D1 and, less efficiently, with UBE2L3.</text>
</comment>
<evidence type="ECO:0000256" key="10">
    <source>
        <dbReference type="ARBA" id="ARBA00067506"/>
    </source>
</evidence>
<evidence type="ECO:0000256" key="4">
    <source>
        <dbReference type="ARBA" id="ARBA00022499"/>
    </source>
</evidence>
<name>A0A9Q1HCN3_HOLLE</name>
<feature type="active site" description="Glycyl thioester intermediate" evidence="13">
    <location>
        <position position="1044"/>
    </location>
</feature>
<accession>A0A9Q1HCN3</accession>
<dbReference type="InterPro" id="IPR035983">
    <property type="entry name" value="Hect_E3_ubiquitin_ligase"/>
</dbReference>
<dbReference type="PROSITE" id="PS50237">
    <property type="entry name" value="HECT"/>
    <property type="match status" value="1"/>
</dbReference>
<sequence>MYSFEGEFRRKPQVSLRGASKSEDHAALLQRNLAERKKREFERKQQRSAVKIQKFIRGCMWRSRVKKSLRASWDTDVQKIVKSKSLPAPQVMHQLQSQLLLFYNPNFDTERLLSLCQIAIQNRQAWLQALISHVSCWTHQMKRLLLHTNRLLLQSSDPSTNISTPLRFIQLFTDAKTYKECMTEAEAVSIVAHFQTFLISKGYFTHIKAVIDSRLPPGMDIDNLPPMAESVEELIFRPIHDTLQSQSSEGSRYDILRCLCKDLFSEHFSDQISNFLLPSLARESKLPLADLLDALLECSADGKTVGLHSDLKPTPWLLYAVMSVTGPNLRSLPTPSIVKYLHVLQALLPTLPSADTQRRMQDLEDSDMEDELSMEIDEIVSVRSVGEIREHCLQQFNSFDYVQCIRMAADTNDVTTLTTLCSICHMLMTDHKLHVPRTSLLCTLACNAKFLQHLWKAIGTVSTTLVTGTQLPLLHVISRGIPLSKDDTSRIVPLLTVFSSLFGHLLQSLHDAEFHQHNREKSRQSLMPFDLQTLGPLSLALRNACLGIIDLAYPETRPTAMEEYHLAMSSNRATTRSQLKEDFDKQCAIWLHCFKVTSQLVKQLFERDSRLSFCPKGHWSVSSDIRVSSPSMSHMHLPNCCSLKPTRLSFWNSGEAVDDEEGSRMTTRDSRCMAVLAELPFLVSFSDRVKIFTSWIEAEKKERDEIAFLNPNDTGKVMSITVRRDFIYEDAFDKLRPENEPNLRKRMRVHMRNFQGLEEAGVDGGGITREFLSQLLKTAFDPNRGFFKSTADSLLYPNPLASTIEANFRKHYYFMGRILGKALYENLLVELPLASFFLSKILSRHSDVDIHHLASLDPIMYKNLLSLKDYDGDVADLDLNFTVVDDNLGEAKVYELKPGGENIQVNNSNRIEYIHLMADFRLNKQIRPHILNFRAGIADVIDLEWLRVFDHRELQVLISGASVPIDVEDMKNHTNYAGDFNVNHPVIKNFWDVVEQLTDSQKRGLLKFITSCSRPPLLGFKELNPPLCIHSGGKEDRLPTASTCMNLLKLPQFKDKDILRTRLLYAIESGAGFELS</sequence>
<organism evidence="16 17">
    <name type="scientific">Holothuria leucospilota</name>
    <name type="common">Black long sea cucumber</name>
    <name type="synonym">Mertensiothuria leucospilota</name>
    <dbReference type="NCBI Taxonomy" id="206669"/>
    <lineage>
        <taxon>Eukaryota</taxon>
        <taxon>Metazoa</taxon>
        <taxon>Echinodermata</taxon>
        <taxon>Eleutherozoa</taxon>
        <taxon>Echinozoa</taxon>
        <taxon>Holothuroidea</taxon>
        <taxon>Aspidochirotacea</taxon>
        <taxon>Aspidochirotida</taxon>
        <taxon>Holothuriidae</taxon>
        <taxon>Holothuria</taxon>
    </lineage>
</organism>
<dbReference type="EMBL" id="JAIZAY010000006">
    <property type="protein sequence ID" value="KAJ8040498.1"/>
    <property type="molecule type" value="Genomic_DNA"/>
</dbReference>
<evidence type="ECO:0000313" key="17">
    <source>
        <dbReference type="Proteomes" id="UP001152320"/>
    </source>
</evidence>
<dbReference type="Gene3D" id="3.30.2160.10">
    <property type="entry name" value="Hect, E3 ligase catalytic domain"/>
    <property type="match status" value="1"/>
</dbReference>
<dbReference type="EC" id="2.3.2.26" evidence="3"/>
<evidence type="ECO:0000256" key="2">
    <source>
        <dbReference type="ARBA" id="ARBA00004906"/>
    </source>
</evidence>
<evidence type="ECO:0000256" key="14">
    <source>
        <dbReference type="SAM" id="MobiDB-lite"/>
    </source>
</evidence>
<dbReference type="OrthoDB" id="8068875at2759"/>
<dbReference type="FunFam" id="3.30.2410.10:FF:000011">
    <property type="entry name" value="Putative Ubiquitin-protein ligase E3C"/>
    <property type="match status" value="1"/>
</dbReference>
<evidence type="ECO:0000256" key="12">
    <source>
        <dbReference type="ARBA" id="ARBA00081642"/>
    </source>
</evidence>
<feature type="domain" description="HECT" evidence="15">
    <location>
        <begin position="739"/>
        <end position="1076"/>
    </location>
</feature>
<evidence type="ECO:0000256" key="9">
    <source>
        <dbReference type="ARBA" id="ARBA00063372"/>
    </source>
</evidence>
<feature type="region of interest" description="Disordered" evidence="14">
    <location>
        <begin position="1"/>
        <end position="23"/>
    </location>
</feature>
<dbReference type="PANTHER" id="PTHR45700:SF2">
    <property type="entry name" value="UBIQUITIN-PROTEIN LIGASE E3C"/>
    <property type="match status" value="1"/>
</dbReference>
<dbReference type="GO" id="GO:0000209">
    <property type="term" value="P:protein polyubiquitination"/>
    <property type="evidence" value="ECO:0007669"/>
    <property type="project" value="InterPro"/>
</dbReference>
<dbReference type="GO" id="GO:0016874">
    <property type="term" value="F:ligase activity"/>
    <property type="evidence" value="ECO:0007669"/>
    <property type="project" value="UniProtKB-KW"/>
</dbReference>
<dbReference type="FunFam" id="3.30.2160.10:FF:000002">
    <property type="entry name" value="Putative Ubiquitin-protein ligase E3C"/>
    <property type="match status" value="1"/>
</dbReference>
<comment type="similarity">
    <text evidence="8">Belongs to the UBE3C family.</text>
</comment>